<dbReference type="EMBL" id="AMCI01002768">
    <property type="protein sequence ID" value="EJX01898.1"/>
    <property type="molecule type" value="Genomic_DNA"/>
</dbReference>
<organism evidence="1">
    <name type="scientific">gut metagenome</name>
    <dbReference type="NCBI Taxonomy" id="749906"/>
    <lineage>
        <taxon>unclassified sequences</taxon>
        <taxon>metagenomes</taxon>
        <taxon>organismal metagenomes</taxon>
    </lineage>
</organism>
<feature type="non-terminal residue" evidence="1">
    <location>
        <position position="1"/>
    </location>
</feature>
<proteinExistence type="predicted"/>
<sequence length="53" mass="6130">WKQNINLGKVNNQNFVNIPFNRLIQMIRYKAEAYGIKGASKNNQGSKYSIPLF</sequence>
<reference evidence="1" key="1">
    <citation type="journal article" date="2012" name="PLoS ONE">
        <title>Gene sets for utilization of primary and secondary nutrition supplies in the distal gut of endangered iberian lynx.</title>
        <authorList>
            <person name="Alcaide M."/>
            <person name="Messina E."/>
            <person name="Richter M."/>
            <person name="Bargiela R."/>
            <person name="Peplies J."/>
            <person name="Huws S.A."/>
            <person name="Newbold C.J."/>
            <person name="Golyshin P.N."/>
            <person name="Simon M.A."/>
            <person name="Lopez G."/>
            <person name="Yakimov M.M."/>
            <person name="Ferrer M."/>
        </authorList>
    </citation>
    <scope>NUCLEOTIDE SEQUENCE</scope>
</reference>
<evidence type="ECO:0000313" key="1">
    <source>
        <dbReference type="EMBL" id="EJX01898.1"/>
    </source>
</evidence>
<accession>J9GIT4</accession>
<protein>
    <submittedName>
        <fullName evidence="1">Protein containing Transposase, IS605 OrfB</fullName>
    </submittedName>
</protein>
<comment type="caution">
    <text evidence="1">The sequence shown here is derived from an EMBL/GenBank/DDBJ whole genome shotgun (WGS) entry which is preliminary data.</text>
</comment>
<gene>
    <name evidence="1" type="ORF">EVA_09998</name>
</gene>
<dbReference type="AlphaFoldDB" id="J9GIT4"/>
<name>J9GIT4_9ZZZZ</name>